<organism evidence="1 2">
    <name type="scientific">Francisella noatunensis</name>
    <dbReference type="NCBI Taxonomy" id="657445"/>
    <lineage>
        <taxon>Bacteria</taxon>
        <taxon>Pseudomonadati</taxon>
        <taxon>Pseudomonadota</taxon>
        <taxon>Gammaproteobacteria</taxon>
        <taxon>Thiotrichales</taxon>
        <taxon>Francisellaceae</taxon>
        <taxon>Francisella</taxon>
    </lineage>
</organism>
<evidence type="ECO:0000313" key="1">
    <source>
        <dbReference type="EMBL" id="MBK2065719.1"/>
    </source>
</evidence>
<gene>
    <name evidence="1" type="ORF">IB647_09020</name>
</gene>
<name>A0A9Q2KY78_9GAMM</name>
<evidence type="ECO:0000313" key="2">
    <source>
        <dbReference type="Proteomes" id="UP000701999"/>
    </source>
</evidence>
<comment type="caution">
    <text evidence="1">The sequence shown here is derived from an EMBL/GenBank/DDBJ whole genome shotgun (WGS) entry which is preliminary data.</text>
</comment>
<dbReference type="Pfam" id="PF21205">
    <property type="entry name" value="Rep3_C"/>
    <property type="match status" value="1"/>
</dbReference>
<dbReference type="EMBL" id="JACVKN010000180">
    <property type="protein sequence ID" value="MBK2065719.1"/>
    <property type="molecule type" value="Genomic_DNA"/>
</dbReference>
<proteinExistence type="predicted"/>
<dbReference type="InterPro" id="IPR036390">
    <property type="entry name" value="WH_DNA-bd_sf"/>
</dbReference>
<dbReference type="InterPro" id="IPR036388">
    <property type="entry name" value="WH-like_DNA-bd_sf"/>
</dbReference>
<sequence>MKTLTLKESIKVTNNFSALRTKKSWNRLEQIIVYALSREIKKELVQVNKDEFNSLNLSDVDVSVINRKINIHRNTLISMGFSKEKFSREIRNIFLSLLDKKIVTSHPDRVSCSDSFAMSNWFNTFLYDKETGITNIEINEYALKILKNFFKYGIVEPSNIVNLKSDYSFNIYILAKLDLDSSKGKNRKYIITLADFRDSFDLNDKYRSINMLKKKVLDLIISNINEYTDISISYNLIKEGKAFTKIEFLFDYKYKEDHQKGSNISKKSYEKVDYIISPVAESEFESILTSWGIRAKKVVEIEESYSIDAINQAVEITKQAIEDKTIKITPAAFFLGTLENKQLQEDVAFEQVQENLQKEQEKNERKALATDYDAIQKFINDNSDEISNYLSIKSGGGSFKLSLNISDELANIACIDIKKFKDFRPKFAVLDQGFFDIKEKREVRPNMYIFLTLIKKYLNTGNI</sequence>
<keyword evidence="2" id="KW-1185">Reference proteome</keyword>
<dbReference type="RefSeq" id="WP_160194798.1">
    <property type="nucleotide sequence ID" value="NZ_JACVJL010000103.1"/>
</dbReference>
<accession>A0A9Q2KY78</accession>
<dbReference type="Proteomes" id="UP000701999">
    <property type="component" value="Unassembled WGS sequence"/>
</dbReference>
<reference evidence="1 2" key="1">
    <citation type="submission" date="2020-09" db="EMBL/GenBank/DDBJ databases">
        <title>Development of specific Francisella tularensis PCR assay based on in-depth characterization of family Francisellaceae.</title>
        <authorList>
            <person name="Ohrman C."/>
            <person name="Sahl J."/>
            <person name="Sjodin A."/>
            <person name="Uneklint I."/>
            <person name="Ballard R."/>
            <person name="Karlsson L."/>
            <person name="Mcdonough R."/>
            <person name="Sundell D."/>
            <person name="Soria K."/>
            <person name="Brindeflk B."/>
            <person name="Vallesi A."/>
            <person name="Ramirez-Paredes J.G."/>
            <person name="Colquhoun D."/>
            <person name="Myrtennas K."/>
            <person name="Birdsell D."/>
            <person name="Johansson A."/>
            <person name="Wagner D."/>
            <person name="Forsman M."/>
        </authorList>
    </citation>
    <scope>NUCLEOTIDE SEQUENCE [LARGE SCALE GENOMIC DNA]</scope>
    <source>
        <strain evidence="1 2">FSC1140</strain>
    </source>
</reference>
<dbReference type="Gene3D" id="1.10.10.10">
    <property type="entry name" value="Winged helix-like DNA-binding domain superfamily/Winged helix DNA-binding domain"/>
    <property type="match status" value="1"/>
</dbReference>
<protein>
    <submittedName>
        <fullName evidence="1">Replication initiation protein</fullName>
    </submittedName>
</protein>
<dbReference type="SUPFAM" id="SSF46785">
    <property type="entry name" value="Winged helix' DNA-binding domain"/>
    <property type="match status" value="1"/>
</dbReference>
<dbReference type="AlphaFoldDB" id="A0A9Q2KY78"/>